<keyword evidence="3" id="KW-0408">Iron</keyword>
<dbReference type="Proteomes" id="UP000215086">
    <property type="component" value="Chromosome"/>
</dbReference>
<dbReference type="CDD" id="cd12107">
    <property type="entry name" value="Hemerythrin"/>
    <property type="match status" value="1"/>
</dbReference>
<keyword evidence="6" id="KW-1185">Reference proteome</keyword>
<evidence type="ECO:0000259" key="4">
    <source>
        <dbReference type="Pfam" id="PF01814"/>
    </source>
</evidence>
<accession>A0A286RGC8</accession>
<dbReference type="EMBL" id="CP018477">
    <property type="protein sequence ID" value="ASV75013.1"/>
    <property type="molecule type" value="Genomic_DNA"/>
</dbReference>
<keyword evidence="2" id="KW-0479">Metal-binding</keyword>
<dbReference type="InterPro" id="IPR012312">
    <property type="entry name" value="Hemerythrin-like"/>
</dbReference>
<evidence type="ECO:0000313" key="5">
    <source>
        <dbReference type="EMBL" id="ASV75013.1"/>
    </source>
</evidence>
<dbReference type="InterPro" id="IPR035938">
    <property type="entry name" value="Hemerythrin-like_sf"/>
</dbReference>
<dbReference type="InterPro" id="IPR050669">
    <property type="entry name" value="Hemerythrin"/>
</dbReference>
<evidence type="ECO:0000313" key="6">
    <source>
        <dbReference type="Proteomes" id="UP000215086"/>
    </source>
</evidence>
<dbReference type="GO" id="GO:0046872">
    <property type="term" value="F:metal ion binding"/>
    <property type="evidence" value="ECO:0007669"/>
    <property type="project" value="UniProtKB-KW"/>
</dbReference>
<evidence type="ECO:0000256" key="2">
    <source>
        <dbReference type="ARBA" id="ARBA00022723"/>
    </source>
</evidence>
<dbReference type="SUPFAM" id="SSF47188">
    <property type="entry name" value="Hemerythrin-like"/>
    <property type="match status" value="1"/>
</dbReference>
<proteinExistence type="inferred from homology"/>
<dbReference type="PANTHER" id="PTHR37164:SF1">
    <property type="entry name" value="BACTERIOHEMERYTHRIN"/>
    <property type="match status" value="1"/>
</dbReference>
<dbReference type="RefSeq" id="WP_157731992.1">
    <property type="nucleotide sequence ID" value="NZ_CP018477.1"/>
</dbReference>
<dbReference type="Pfam" id="PF01814">
    <property type="entry name" value="Hemerythrin"/>
    <property type="match status" value="1"/>
</dbReference>
<reference evidence="5 6" key="1">
    <citation type="journal article" name="Front. Microbiol.">
        <title>Sugar Metabolism of the First Thermophilic Planctomycete Thermogutta terrifontis: Comparative Genomic and Transcriptomic Approaches.</title>
        <authorList>
            <person name="Elcheninov A.G."/>
            <person name="Menzel P."/>
            <person name="Gudbergsdottir S.R."/>
            <person name="Slesarev A.I."/>
            <person name="Kadnikov V.V."/>
            <person name="Krogh A."/>
            <person name="Bonch-Osmolovskaya E.A."/>
            <person name="Peng X."/>
            <person name="Kublanov I.V."/>
        </authorList>
    </citation>
    <scope>NUCLEOTIDE SEQUENCE [LARGE SCALE GENOMIC DNA]</scope>
    <source>
        <strain evidence="5 6">R1</strain>
    </source>
</reference>
<dbReference type="InterPro" id="IPR012827">
    <property type="entry name" value="Hemerythrin_metal-bd"/>
</dbReference>
<dbReference type="Gene3D" id="1.20.120.50">
    <property type="entry name" value="Hemerythrin-like"/>
    <property type="match status" value="1"/>
</dbReference>
<dbReference type="KEGG" id="ttf:THTE_2411"/>
<dbReference type="AlphaFoldDB" id="A0A286RGC8"/>
<name>A0A286RGC8_9BACT</name>
<dbReference type="NCBIfam" id="TIGR02481">
    <property type="entry name" value="hemeryth_dom"/>
    <property type="match status" value="1"/>
</dbReference>
<comment type="similarity">
    <text evidence="1">Belongs to the hemerythrin family.</text>
</comment>
<evidence type="ECO:0000256" key="3">
    <source>
        <dbReference type="ARBA" id="ARBA00023004"/>
    </source>
</evidence>
<dbReference type="NCBIfam" id="NF033749">
    <property type="entry name" value="bact_hemeryth"/>
    <property type="match status" value="1"/>
</dbReference>
<organism evidence="5 6">
    <name type="scientific">Thermogutta terrifontis</name>
    <dbReference type="NCBI Taxonomy" id="1331910"/>
    <lineage>
        <taxon>Bacteria</taxon>
        <taxon>Pseudomonadati</taxon>
        <taxon>Planctomycetota</taxon>
        <taxon>Planctomycetia</taxon>
        <taxon>Pirellulales</taxon>
        <taxon>Thermoguttaceae</taxon>
        <taxon>Thermogutta</taxon>
    </lineage>
</organism>
<dbReference type="PANTHER" id="PTHR37164">
    <property type="entry name" value="BACTERIOHEMERYTHRIN"/>
    <property type="match status" value="1"/>
</dbReference>
<dbReference type="OrthoDB" id="9797092at2"/>
<sequence>MVYVWDGSMTTGIPRIDAQHQELLHKLNGLLAAMKARKGQEELANLIGFLGEYAVKHFSDEEAVMERRKCPLALTNKLGHQQFVRKFQNFKKRFETEGPTPSLVLELQKELCDWVIQHIKHVDTKLASVVNQSAP</sequence>
<feature type="domain" description="Hemerythrin-like" evidence="4">
    <location>
        <begin position="11"/>
        <end position="127"/>
    </location>
</feature>
<gene>
    <name evidence="5" type="ORF">THTE_2411</name>
</gene>
<evidence type="ECO:0000256" key="1">
    <source>
        <dbReference type="ARBA" id="ARBA00010587"/>
    </source>
</evidence>
<protein>
    <submittedName>
        <fullName evidence="5">Hemerythrin-like metal-binding protein</fullName>
    </submittedName>
</protein>